<dbReference type="Pfam" id="PF04224">
    <property type="entry name" value="DUF417"/>
    <property type="match status" value="1"/>
</dbReference>
<accession>A0AA46BP20</accession>
<dbReference type="Proteomes" id="UP000254118">
    <property type="component" value="Unassembled WGS sequence"/>
</dbReference>
<gene>
    <name evidence="2" type="primary">ykgB</name>
    <name evidence="2" type="ORF">NCTC7915_01614</name>
</gene>
<dbReference type="GO" id="GO:1901530">
    <property type="term" value="P:response to hypochlorite"/>
    <property type="evidence" value="ECO:0007669"/>
    <property type="project" value="TreeGrafter"/>
</dbReference>
<dbReference type="PANTHER" id="PTHR40106">
    <property type="entry name" value="INNER MEMBRANE PROTEIN RCLC"/>
    <property type="match status" value="1"/>
</dbReference>
<protein>
    <submittedName>
        <fullName evidence="2">Inner membrane protein ykgB</fullName>
    </submittedName>
</protein>
<keyword evidence="1" id="KW-1133">Transmembrane helix</keyword>
<dbReference type="EMBL" id="UFYA01000001">
    <property type="protein sequence ID" value="STD11586.1"/>
    <property type="molecule type" value="Genomic_DNA"/>
</dbReference>
<dbReference type="PANTHER" id="PTHR40106:SF1">
    <property type="entry name" value="INNER MEMBRANE PROTEIN RCLC"/>
    <property type="match status" value="1"/>
</dbReference>
<name>A0AA46BP20_9MICO</name>
<dbReference type="InterPro" id="IPR007339">
    <property type="entry name" value="RclC-like"/>
</dbReference>
<dbReference type="GO" id="GO:0005886">
    <property type="term" value="C:plasma membrane"/>
    <property type="evidence" value="ECO:0007669"/>
    <property type="project" value="TreeGrafter"/>
</dbReference>
<comment type="caution">
    <text evidence="2">The sequence shown here is derived from an EMBL/GenBank/DDBJ whole genome shotgun (WGS) entry which is preliminary data.</text>
</comment>
<sequence>MRSAGWRLEILPSEIKEFGEEIMRNVLEAVAKLDRVSLTLTRIGLAVVTLWIGGLKVVPYEAEGIAPFVANSPIMSWLYNDPSGYKSHRNPEGALVAANKDWHAMNGSYVAALLIGATIVAIGLLILGHWIHPVLGVIGGVALTGMSFVTLSFLVTTPEAWVPALGSAEHGFPYLSGVGRLVIKDSIMLGASLVVAVDSARCALARM</sequence>
<keyword evidence="1" id="KW-0812">Transmembrane</keyword>
<proteinExistence type="predicted"/>
<organism evidence="2 3">
    <name type="scientific">Dermatophilus congolensis</name>
    <dbReference type="NCBI Taxonomy" id="1863"/>
    <lineage>
        <taxon>Bacteria</taxon>
        <taxon>Bacillati</taxon>
        <taxon>Actinomycetota</taxon>
        <taxon>Actinomycetes</taxon>
        <taxon>Micrococcales</taxon>
        <taxon>Dermatophilaceae</taxon>
        <taxon>Dermatophilus</taxon>
    </lineage>
</organism>
<feature type="transmembrane region" description="Helical" evidence="1">
    <location>
        <begin position="109"/>
        <end position="131"/>
    </location>
</feature>
<dbReference type="AlphaFoldDB" id="A0AA46BP20"/>
<keyword evidence="1" id="KW-0472">Membrane</keyword>
<evidence type="ECO:0000313" key="2">
    <source>
        <dbReference type="EMBL" id="STD11586.1"/>
    </source>
</evidence>
<reference evidence="2 3" key="1">
    <citation type="submission" date="2018-06" db="EMBL/GenBank/DDBJ databases">
        <authorList>
            <consortium name="Pathogen Informatics"/>
            <person name="Doyle S."/>
        </authorList>
    </citation>
    <scope>NUCLEOTIDE SEQUENCE [LARGE SCALE GENOMIC DNA]</scope>
    <source>
        <strain evidence="2 3">NCTC7915</strain>
    </source>
</reference>
<feature type="transmembrane region" description="Helical" evidence="1">
    <location>
        <begin position="137"/>
        <end position="155"/>
    </location>
</feature>
<evidence type="ECO:0000313" key="3">
    <source>
        <dbReference type="Proteomes" id="UP000254118"/>
    </source>
</evidence>
<evidence type="ECO:0000256" key="1">
    <source>
        <dbReference type="SAM" id="Phobius"/>
    </source>
</evidence>